<accession>A0ABN5JK82</accession>
<evidence type="ECO:0000313" key="1">
    <source>
        <dbReference type="EMBL" id="AVQ31539.1"/>
    </source>
</evidence>
<evidence type="ECO:0000313" key="2">
    <source>
        <dbReference type="Proteomes" id="UP000241238"/>
    </source>
</evidence>
<dbReference type="Proteomes" id="UP000241238">
    <property type="component" value="Chromosome"/>
</dbReference>
<dbReference type="EMBL" id="CP028103">
    <property type="protein sequence ID" value="AVQ31539.1"/>
    <property type="molecule type" value="Genomic_DNA"/>
</dbReference>
<protein>
    <submittedName>
        <fullName evidence="1">Uncharacterized protein</fullName>
    </submittedName>
</protein>
<gene>
    <name evidence="1" type="ORF">C4N18_10030</name>
</gene>
<name>A0ABN5JK82_FUSVA</name>
<dbReference type="RefSeq" id="WP_005947751.1">
    <property type="nucleotide sequence ID" value="NZ_CP028103.1"/>
</dbReference>
<reference evidence="2" key="1">
    <citation type="journal article" date="2018" name="MSphere">
        <title>Fusobacterium Genomics Using MinION and Illumina Sequencing Enables Genome Completion and Correction.</title>
        <authorList>
            <person name="Todd S.M."/>
            <person name="Settlage R.E."/>
            <person name="Lahmers K.K."/>
            <person name="Slade D.J."/>
        </authorList>
    </citation>
    <scope>NUCLEOTIDE SEQUENCE [LARGE SCALE GENOMIC DNA]</scope>
    <source>
        <strain evidence="2">ATCC 27725</strain>
    </source>
</reference>
<proteinExistence type="predicted"/>
<organism evidence="1 2">
    <name type="scientific">Fusobacterium varium ATCC 27725</name>
    <dbReference type="NCBI Taxonomy" id="469618"/>
    <lineage>
        <taxon>Bacteria</taxon>
        <taxon>Fusobacteriati</taxon>
        <taxon>Fusobacteriota</taxon>
        <taxon>Fusobacteriia</taxon>
        <taxon>Fusobacteriales</taxon>
        <taxon>Fusobacteriaceae</taxon>
        <taxon>Fusobacterium</taxon>
    </lineage>
</organism>
<dbReference type="InterPro" id="IPR045441">
    <property type="entry name" value="DUF6506"/>
</dbReference>
<sequence length="99" mass="11201">MKKKFAFILMGAHYTPEVHKAVFETESQLTYICTIKNFSEMEEKIKYLMEEGVGAIELCGAFGKEKADEVVKMTGNKVAVGYIIHDPSLDPLFKKFFGN</sequence>
<dbReference type="Pfam" id="PF20116">
    <property type="entry name" value="DUF6506"/>
    <property type="match status" value="1"/>
</dbReference>
<dbReference type="GeneID" id="77468330"/>
<keyword evidence="2" id="KW-1185">Reference proteome</keyword>